<dbReference type="Pfam" id="PF00440">
    <property type="entry name" value="TetR_N"/>
    <property type="match status" value="1"/>
</dbReference>
<evidence type="ECO:0000259" key="5">
    <source>
        <dbReference type="PROSITE" id="PS50977"/>
    </source>
</evidence>
<dbReference type="Gene3D" id="1.10.357.10">
    <property type="entry name" value="Tetracycline Repressor, domain 2"/>
    <property type="match status" value="1"/>
</dbReference>
<evidence type="ECO:0000313" key="6">
    <source>
        <dbReference type="EMBL" id="KZD25658.1"/>
    </source>
</evidence>
<dbReference type="SUPFAM" id="SSF48498">
    <property type="entry name" value="Tetracyclin repressor-like, C-terminal domain"/>
    <property type="match status" value="1"/>
</dbReference>
<dbReference type="OrthoDB" id="9787680at2"/>
<dbReference type="PROSITE" id="PS50977">
    <property type="entry name" value="HTH_TETR_2"/>
    <property type="match status" value="1"/>
</dbReference>
<dbReference type="InterPro" id="IPR001647">
    <property type="entry name" value="HTH_TetR"/>
</dbReference>
<name>A0A161RQ54_9BRAD</name>
<keyword evidence="1" id="KW-0805">Transcription regulation</keyword>
<evidence type="ECO:0000256" key="2">
    <source>
        <dbReference type="ARBA" id="ARBA00023125"/>
    </source>
</evidence>
<keyword evidence="3" id="KW-0804">Transcription</keyword>
<reference evidence="6 7" key="1">
    <citation type="submission" date="2016-03" db="EMBL/GenBank/DDBJ databases">
        <title>Microsymbionts genomes from the relict species Vavilovia formosa (Stev.) Fed.</title>
        <authorList>
            <person name="Kopat V."/>
            <person name="Chirak E."/>
            <person name="Kimeklis A."/>
            <person name="Andronov E."/>
        </authorList>
    </citation>
    <scope>NUCLEOTIDE SEQUENCE [LARGE SCALE GENOMIC DNA]</scope>
    <source>
        <strain evidence="6 7">Vaf07</strain>
    </source>
</reference>
<dbReference type="PRINTS" id="PR00455">
    <property type="entry name" value="HTHTETR"/>
</dbReference>
<keyword evidence="7" id="KW-1185">Reference proteome</keyword>
<dbReference type="InterPro" id="IPR036271">
    <property type="entry name" value="Tet_transcr_reg_TetR-rel_C_sf"/>
</dbReference>
<dbReference type="InterPro" id="IPR009057">
    <property type="entry name" value="Homeodomain-like_sf"/>
</dbReference>
<dbReference type="GO" id="GO:0003677">
    <property type="term" value="F:DNA binding"/>
    <property type="evidence" value="ECO:0007669"/>
    <property type="project" value="UniProtKB-UniRule"/>
</dbReference>
<dbReference type="SUPFAM" id="SSF46689">
    <property type="entry name" value="Homeodomain-like"/>
    <property type="match status" value="1"/>
</dbReference>
<dbReference type="STRING" id="943830.A4A58_04460"/>
<dbReference type="RefSeq" id="WP_068730119.1">
    <property type="nucleotide sequence ID" value="NZ_LVYV01000001.1"/>
</dbReference>
<accession>A0A161RQ54</accession>
<evidence type="ECO:0000256" key="4">
    <source>
        <dbReference type="PROSITE-ProRule" id="PRU00335"/>
    </source>
</evidence>
<feature type="DNA-binding region" description="H-T-H motif" evidence="4">
    <location>
        <begin position="39"/>
        <end position="58"/>
    </location>
</feature>
<dbReference type="PANTHER" id="PTHR47506:SF3">
    <property type="entry name" value="HTH-TYPE TRANSCRIPTIONAL REGULATOR LMRA"/>
    <property type="match status" value="1"/>
</dbReference>
<sequence>MTDAMPQAVESNAPQVTPRERLMDAATRLFCKNGINATGIDAIVSEAGTAKTTLYKNFKSKDDLVDAVLKAESEAWRGWFIAAVERAKTPREKLDSIFPALKSWFAEETYYGCVFINAVGEHSKDETRLRDITIRHKSFVLKHISGLAEAAGAKKPDFLAHQIGLLMDGAIVAAMVTRDPTVADAAGMAANALLDEACGPPKIRRTRRAGLQGGAAALAKEDLSVVD</sequence>
<evidence type="ECO:0000256" key="1">
    <source>
        <dbReference type="ARBA" id="ARBA00023015"/>
    </source>
</evidence>
<evidence type="ECO:0000313" key="7">
    <source>
        <dbReference type="Proteomes" id="UP000076574"/>
    </source>
</evidence>
<feature type="domain" description="HTH tetR-type" evidence="5">
    <location>
        <begin position="16"/>
        <end position="76"/>
    </location>
</feature>
<proteinExistence type="predicted"/>
<dbReference type="EMBL" id="LVYV01000001">
    <property type="protein sequence ID" value="KZD25658.1"/>
    <property type="molecule type" value="Genomic_DNA"/>
</dbReference>
<dbReference type="AlphaFoldDB" id="A0A161RQ54"/>
<dbReference type="Proteomes" id="UP000076574">
    <property type="component" value="Unassembled WGS sequence"/>
</dbReference>
<comment type="caution">
    <text evidence="6">The sequence shown here is derived from an EMBL/GenBank/DDBJ whole genome shotgun (WGS) entry which is preliminary data.</text>
</comment>
<organism evidence="6 7">
    <name type="scientific">Tardiphaga robiniae</name>
    <dbReference type="NCBI Taxonomy" id="943830"/>
    <lineage>
        <taxon>Bacteria</taxon>
        <taxon>Pseudomonadati</taxon>
        <taxon>Pseudomonadota</taxon>
        <taxon>Alphaproteobacteria</taxon>
        <taxon>Hyphomicrobiales</taxon>
        <taxon>Nitrobacteraceae</taxon>
        <taxon>Tardiphaga</taxon>
    </lineage>
</organism>
<gene>
    <name evidence="6" type="ORF">A4A58_04460</name>
</gene>
<dbReference type="PANTHER" id="PTHR47506">
    <property type="entry name" value="TRANSCRIPTIONAL REGULATORY PROTEIN"/>
    <property type="match status" value="1"/>
</dbReference>
<keyword evidence="2 4" id="KW-0238">DNA-binding</keyword>
<protein>
    <submittedName>
        <fullName evidence="6">Transcriptional regulator</fullName>
    </submittedName>
</protein>
<evidence type="ECO:0000256" key="3">
    <source>
        <dbReference type="ARBA" id="ARBA00023163"/>
    </source>
</evidence>